<feature type="region of interest" description="Disordered" evidence="8">
    <location>
        <begin position="277"/>
        <end position="332"/>
    </location>
</feature>
<keyword evidence="6 7" id="KW-0539">Nucleus</keyword>
<dbReference type="CDD" id="cd04328">
    <property type="entry name" value="RNAP_I_Rpa43_N"/>
    <property type="match status" value="1"/>
</dbReference>
<evidence type="ECO:0000256" key="7">
    <source>
        <dbReference type="RuleBase" id="RU369086"/>
    </source>
</evidence>
<dbReference type="GO" id="GO:0006362">
    <property type="term" value="P:transcription elongation by RNA polymerase I"/>
    <property type="evidence" value="ECO:0007669"/>
    <property type="project" value="UniProtKB-ARBA"/>
</dbReference>
<dbReference type="Proteomes" id="UP000262825">
    <property type="component" value="Unassembled WGS sequence"/>
</dbReference>
<keyword evidence="5 7" id="KW-0804">Transcription</keyword>
<evidence type="ECO:0000256" key="6">
    <source>
        <dbReference type="ARBA" id="ARBA00023242"/>
    </source>
</evidence>
<dbReference type="Gene3D" id="6.10.140.1770">
    <property type="match status" value="1"/>
</dbReference>
<evidence type="ECO:0000313" key="12">
    <source>
        <dbReference type="Proteomes" id="UP000262825"/>
    </source>
</evidence>
<dbReference type="InterPro" id="IPR041901">
    <property type="entry name" value="RNAP_I_Rpa43_N"/>
</dbReference>
<dbReference type="PANTHER" id="PTHR12709:SF5">
    <property type="entry name" value="DNA-DIRECTED RNA POLYMERASE I SUBUNIT RPA43"/>
    <property type="match status" value="1"/>
</dbReference>
<dbReference type="InterPro" id="IPR041178">
    <property type="entry name" value="RPA43_OB"/>
</dbReference>
<dbReference type="Pfam" id="PF03876">
    <property type="entry name" value="SHS2_Rpb7-N"/>
    <property type="match status" value="1"/>
</dbReference>
<dbReference type="InterPro" id="IPR012340">
    <property type="entry name" value="NA-bd_OB-fold"/>
</dbReference>
<reference evidence="12" key="1">
    <citation type="submission" date="2018-06" db="EMBL/GenBank/DDBJ databases">
        <authorList>
            <person name="Guldener U."/>
        </authorList>
    </citation>
    <scope>NUCLEOTIDE SEQUENCE [LARGE SCALE GENOMIC DNA]</scope>
    <source>
        <strain evidence="12">UTAD17</strain>
    </source>
</reference>
<sequence length="332" mass="37326">MSFKRSSSSKLITLSEDVRARAFIKKQKRNYTNPISSETGISNCMVKIAVSMYCCLAPMYLNNPIEGIKKQHLDNMIMKYNNDVNGIILGYENLKFIRNEDDKENEQLFKVTPDTPFSFIWCSVDFIAWTPQIGDIIEGWIFIQSASHIGILIHDAFNASVKKNNIPESWTFVHNEDYVNNGENSSNNQSNSLGYWVDENGQQLDGKIKFAIRNIFTTGKLISLDGTLLTLYGDGSKSSDININANTGNDKTMDNQKNMSAQNLPVVSNKKIVFDDEVSTENRESHKELDLPKIEKENGEEVVYEDNASSSDNDSDKTSSDSSSDEESSSNE</sequence>
<dbReference type="GO" id="GO:0006361">
    <property type="term" value="P:transcription initiation at RNA polymerase I promoter"/>
    <property type="evidence" value="ECO:0007669"/>
    <property type="project" value="UniProtKB-ARBA"/>
</dbReference>
<dbReference type="VEuPathDB" id="FungiDB:SCODWIG_00659"/>
<dbReference type="InterPro" id="IPR045113">
    <property type="entry name" value="Rpb7-like"/>
</dbReference>
<comment type="similarity">
    <text evidence="2">Belongs to the eukaryotic RPA43 RNA polymerase subunit family.</text>
</comment>
<feature type="domain" description="RNA polymerase Rpb7-like N-terminal" evidence="9">
    <location>
        <begin position="54"/>
        <end position="98"/>
    </location>
</feature>
<evidence type="ECO:0000259" key="10">
    <source>
        <dbReference type="Pfam" id="PF17875"/>
    </source>
</evidence>
<protein>
    <recommendedName>
        <fullName evidence="7">DNA-directed RNA polymerase subunit</fullName>
    </recommendedName>
</protein>
<proteinExistence type="inferred from homology"/>
<comment type="function">
    <text evidence="7">DNA-dependent RNA polymerase which catalyzes the transcription of DNA into RNA using the four ribonucleoside triphosphates as substrates.</text>
</comment>
<evidence type="ECO:0000256" key="8">
    <source>
        <dbReference type="SAM" id="MobiDB-lite"/>
    </source>
</evidence>
<dbReference type="AlphaFoldDB" id="A0A376B2J3"/>
<feature type="domain" description="RPA43 OB" evidence="10">
    <location>
        <begin position="131"/>
        <end position="229"/>
    </location>
</feature>
<accession>A0A376B2J3</accession>
<name>A0A376B2J3_9ASCO</name>
<dbReference type="OrthoDB" id="10250504at2759"/>
<keyword evidence="12" id="KW-1185">Reference proteome</keyword>
<evidence type="ECO:0000256" key="3">
    <source>
        <dbReference type="ARBA" id="ARBA00022478"/>
    </source>
</evidence>
<dbReference type="GO" id="GO:0005736">
    <property type="term" value="C:RNA polymerase I complex"/>
    <property type="evidence" value="ECO:0007669"/>
    <property type="project" value="TreeGrafter"/>
</dbReference>
<evidence type="ECO:0000313" key="11">
    <source>
        <dbReference type="EMBL" id="SSD58898.1"/>
    </source>
</evidence>
<feature type="compositionally biased region" description="Acidic residues" evidence="8">
    <location>
        <begin position="323"/>
        <end position="332"/>
    </location>
</feature>
<comment type="subcellular location">
    <subcellularLocation>
        <location evidence="1">Nucleus</location>
        <location evidence="1">Nucleolus</location>
    </subcellularLocation>
</comment>
<evidence type="ECO:0000256" key="5">
    <source>
        <dbReference type="ARBA" id="ARBA00023163"/>
    </source>
</evidence>
<dbReference type="PANTHER" id="PTHR12709">
    <property type="entry name" value="DNA-DIRECTED RNA POLYMERASE II, III"/>
    <property type="match status" value="1"/>
</dbReference>
<organism evidence="11 12">
    <name type="scientific">Saccharomycodes ludwigii</name>
    <dbReference type="NCBI Taxonomy" id="36035"/>
    <lineage>
        <taxon>Eukaryota</taxon>
        <taxon>Fungi</taxon>
        <taxon>Dikarya</taxon>
        <taxon>Ascomycota</taxon>
        <taxon>Saccharomycotina</taxon>
        <taxon>Saccharomycetes</taxon>
        <taxon>Saccharomycodales</taxon>
        <taxon>Saccharomycodaceae</taxon>
        <taxon>Saccharomycodes</taxon>
    </lineage>
</organism>
<dbReference type="InterPro" id="IPR005576">
    <property type="entry name" value="Rpb7-like_N"/>
</dbReference>
<evidence type="ECO:0000256" key="4">
    <source>
        <dbReference type="ARBA" id="ARBA00022553"/>
    </source>
</evidence>
<feature type="region of interest" description="Disordered" evidence="8">
    <location>
        <begin position="239"/>
        <end position="263"/>
    </location>
</feature>
<dbReference type="Gene3D" id="2.40.50.140">
    <property type="entry name" value="Nucleic acid-binding proteins"/>
    <property type="match status" value="1"/>
</dbReference>
<dbReference type="InterPro" id="IPR036898">
    <property type="entry name" value="RNA_pol_Rpb7-like_N_sf"/>
</dbReference>
<dbReference type="EMBL" id="UFAJ01000062">
    <property type="protein sequence ID" value="SSD58898.1"/>
    <property type="molecule type" value="Genomic_DNA"/>
</dbReference>
<keyword evidence="4" id="KW-0597">Phosphoprotein</keyword>
<feature type="compositionally biased region" description="Basic and acidic residues" evidence="8">
    <location>
        <begin position="280"/>
        <end position="299"/>
    </location>
</feature>
<gene>
    <name evidence="11" type="ORF">SCODWIG_00659</name>
</gene>
<evidence type="ECO:0000256" key="2">
    <source>
        <dbReference type="ARBA" id="ARBA00005930"/>
    </source>
</evidence>
<dbReference type="FunFam" id="3.30.1490.120:FF:000004">
    <property type="entry name" value="RNA polymerase I subunit Rpa43"/>
    <property type="match status" value="1"/>
</dbReference>
<dbReference type="Gene3D" id="3.30.1490.120">
    <property type="entry name" value="RNA polymerase Rpb7-like, N-terminal domain"/>
    <property type="match status" value="1"/>
</dbReference>
<keyword evidence="3 7" id="KW-0240">DNA-directed RNA polymerase</keyword>
<evidence type="ECO:0000259" key="9">
    <source>
        <dbReference type="Pfam" id="PF03876"/>
    </source>
</evidence>
<evidence type="ECO:0000256" key="1">
    <source>
        <dbReference type="ARBA" id="ARBA00004604"/>
    </source>
</evidence>
<dbReference type="Pfam" id="PF17875">
    <property type="entry name" value="RPA43_OB"/>
    <property type="match status" value="1"/>
</dbReference>